<gene>
    <name evidence="5" type="primary">rqcH</name>
    <name evidence="7" type="ORF">BR63_06635</name>
</gene>
<dbReference type="Proteomes" id="UP000515847">
    <property type="component" value="Chromosome"/>
</dbReference>
<protein>
    <recommendedName>
        <fullName evidence="5">Rqc2 homolog RqcH</fullName>
        <shortName evidence="5">RqcH</shortName>
    </recommendedName>
</protein>
<dbReference type="GO" id="GO:1990112">
    <property type="term" value="C:RQC complex"/>
    <property type="evidence" value="ECO:0007669"/>
    <property type="project" value="TreeGrafter"/>
</dbReference>
<evidence type="ECO:0000259" key="6">
    <source>
        <dbReference type="Pfam" id="PF05670"/>
    </source>
</evidence>
<dbReference type="PANTHER" id="PTHR15239:SF6">
    <property type="entry name" value="RIBOSOME QUALITY CONTROL COMPLEX SUBUNIT NEMF"/>
    <property type="match status" value="1"/>
</dbReference>
<dbReference type="EMBL" id="CP045798">
    <property type="protein sequence ID" value="QNB46020.1"/>
    <property type="molecule type" value="Genomic_DNA"/>
</dbReference>
<name>A0A7G6E1R6_THEFR</name>
<dbReference type="KEGG" id="tfr:BR63_06635"/>
<dbReference type="InterPro" id="IPR008532">
    <property type="entry name" value="NFACT_RNA-bd"/>
</dbReference>
<organism evidence="7 8">
    <name type="scientific">Thermanaerosceptrum fracticalcis</name>
    <dbReference type="NCBI Taxonomy" id="1712410"/>
    <lineage>
        <taxon>Bacteria</taxon>
        <taxon>Bacillati</taxon>
        <taxon>Bacillota</taxon>
        <taxon>Clostridia</taxon>
        <taxon>Eubacteriales</taxon>
        <taxon>Peptococcaceae</taxon>
        <taxon>Thermanaerosceptrum</taxon>
    </lineage>
</organism>
<dbReference type="FunFam" id="2.30.310.10:FF:000004">
    <property type="entry name" value="Fibronectin-binding protein A"/>
    <property type="match status" value="1"/>
</dbReference>
<evidence type="ECO:0000313" key="8">
    <source>
        <dbReference type="Proteomes" id="UP000515847"/>
    </source>
</evidence>
<reference evidence="7 8" key="1">
    <citation type="journal article" date="2019" name="Front. Microbiol.">
        <title>Thermoanaerosceptrum fracticalcis gen. nov. sp. nov., a Novel Fumarate-Fermenting Microorganism From a Deep Fractured Carbonate Aquifer of the US Great Basin.</title>
        <authorList>
            <person name="Hamilton-Brehm S.D."/>
            <person name="Stewart L.E."/>
            <person name="Zavarin M."/>
            <person name="Caldwell M."/>
            <person name="Lawson P.A."/>
            <person name="Onstott T.C."/>
            <person name="Grzymski J."/>
            <person name="Neveux I."/>
            <person name="Lollar B.S."/>
            <person name="Russell C.E."/>
            <person name="Moser D.P."/>
        </authorList>
    </citation>
    <scope>NUCLEOTIDE SEQUENCE [LARGE SCALE GENOMIC DNA]</scope>
    <source>
        <strain evidence="7 8">DRI-13</strain>
    </source>
</reference>
<dbReference type="GO" id="GO:0043023">
    <property type="term" value="F:ribosomal large subunit binding"/>
    <property type="evidence" value="ECO:0007669"/>
    <property type="project" value="UniProtKB-UniRule"/>
</dbReference>
<evidence type="ECO:0000256" key="1">
    <source>
        <dbReference type="ARBA" id="ARBA00022555"/>
    </source>
</evidence>
<dbReference type="InterPro" id="IPR043682">
    <property type="entry name" value="RqcH_bacterial"/>
</dbReference>
<evidence type="ECO:0000256" key="5">
    <source>
        <dbReference type="HAMAP-Rule" id="MF_00844"/>
    </source>
</evidence>
<dbReference type="RefSeq" id="WP_034425167.1">
    <property type="nucleotide sequence ID" value="NZ_CP045798.1"/>
</dbReference>
<dbReference type="GO" id="GO:0000049">
    <property type="term" value="F:tRNA binding"/>
    <property type="evidence" value="ECO:0007669"/>
    <property type="project" value="UniProtKB-UniRule"/>
</dbReference>
<dbReference type="Pfam" id="PF05670">
    <property type="entry name" value="NFACT-R_1"/>
    <property type="match status" value="1"/>
</dbReference>
<comment type="function">
    <text evidence="5">Key component of the ribosome quality control system (RQC), a ribosome-associated complex that mediates the extraction of incompletely synthesized nascent chains from stalled ribosomes and their subsequent degradation. RqcH recruits Ala-charged tRNA, and with RqcP directs the elongation of stalled nascent chains on 50S ribosomal subunits, leading to non-templated C-terminal alanine extensions (Ala tail). The Ala tail promotes nascent chain degradation. May add between 1 and at least 8 Ala residues. Binds to stalled 50S ribosomal subunits.</text>
</comment>
<dbReference type="HAMAP" id="MF_00844_B">
    <property type="entry name" value="RqcH_B"/>
    <property type="match status" value="1"/>
</dbReference>
<dbReference type="GO" id="GO:0072344">
    <property type="term" value="P:rescue of stalled ribosome"/>
    <property type="evidence" value="ECO:0007669"/>
    <property type="project" value="UniProtKB-UniRule"/>
</dbReference>
<keyword evidence="2 5" id="KW-0699">rRNA-binding</keyword>
<evidence type="ECO:0000313" key="7">
    <source>
        <dbReference type="EMBL" id="QNB46020.1"/>
    </source>
</evidence>
<keyword evidence="8" id="KW-1185">Reference proteome</keyword>
<keyword evidence="1 5" id="KW-0820">tRNA-binding</keyword>
<evidence type="ECO:0000256" key="4">
    <source>
        <dbReference type="ARBA" id="ARBA00022917"/>
    </source>
</evidence>
<comment type="subunit">
    <text evidence="5">Associates with stalled 50S ribosomal subunits. Binds to RqcP.</text>
</comment>
<dbReference type="Pfam" id="PF05833">
    <property type="entry name" value="NFACT_N"/>
    <property type="match status" value="1"/>
</dbReference>
<dbReference type="InterPro" id="IPR051608">
    <property type="entry name" value="RQC_Subunit_NEMF"/>
</dbReference>
<dbReference type="Gene3D" id="2.30.310.10">
    <property type="entry name" value="ibrinogen binding protein from staphylococcus aureus domain"/>
    <property type="match status" value="1"/>
</dbReference>
<comment type="similarity">
    <text evidence="5">Belongs to the NEMF family.</text>
</comment>
<proteinExistence type="inferred from homology"/>
<sequence length="587" mass="66907">MSFDGIVMRAVSLELDQLLCGARIDKIYQPLPHEIIILLRQKGQNYKLLISAHAQEARIHLVTQSKPNPAEPPLFCMVLRKHLEGGKIVSITQQGLERVLDITCEVMDELGDLVTRKLMVEIMGRHSNIILINPQNNKILDAIHRVPHTVSRYRQVLPGLPYQAPPPQKKINPWEVNEEEFYARFLANPLSQPVSKAILNTYSGLGPQTVEVIITRGGLNPSLPLEYCGQYELTKLWLAFKEAAYAIYHGSFTPEVLMLNKKTRTFSALALTHFTTGERISFPTMNEALDYFYRHKEETNTFQQKKADIEHLLKKEIERCEKKAGLQEQTVLEAQDTEKYRLWGELLMAHLHQLKPGKEVQVINYYSPASETLTIPLDEHLSVLENAQVYFNKYQKAKNAAHKAKEHLAETRAELDYLYSLSASLDTVTSVQEVDEIKEEFREAGYLKTVTPQKGKIPVKENTSPQKVIVDGWEIYYGKNNKQNDLLTMKMAKADDVWLHTKDIPGSHVIIKNPEGKAVPDNILEAAALLAAYHSKVRNSTHVPIDYTLRKHVRKPKGAKPGMVIYDNQRTIYITPELERIKNILGE</sequence>
<feature type="domain" description="NFACT RNA-binding" evidence="6">
    <location>
        <begin position="472"/>
        <end position="560"/>
    </location>
</feature>
<accession>A0A7G6E1R6</accession>
<dbReference type="Gene3D" id="1.10.8.50">
    <property type="match status" value="1"/>
</dbReference>
<dbReference type="GO" id="GO:0019843">
    <property type="term" value="F:rRNA binding"/>
    <property type="evidence" value="ECO:0007669"/>
    <property type="project" value="UniProtKB-UniRule"/>
</dbReference>
<dbReference type="AlphaFoldDB" id="A0A7G6E1R6"/>
<dbReference type="OrthoDB" id="9766163at2"/>
<keyword evidence="3 5" id="KW-0694">RNA-binding</keyword>
<evidence type="ECO:0000256" key="2">
    <source>
        <dbReference type="ARBA" id="ARBA00022730"/>
    </source>
</evidence>
<evidence type="ECO:0000256" key="3">
    <source>
        <dbReference type="ARBA" id="ARBA00022884"/>
    </source>
</evidence>
<keyword evidence="4 5" id="KW-0648">Protein biosynthesis</keyword>
<dbReference type="PANTHER" id="PTHR15239">
    <property type="entry name" value="NUCLEAR EXPORT MEDIATOR FACTOR NEMF"/>
    <property type="match status" value="1"/>
</dbReference>